<dbReference type="InterPro" id="IPR045179">
    <property type="entry name" value="YgfZ/GcvT"/>
</dbReference>
<keyword evidence="1" id="KW-0809">Transit peptide</keyword>
<dbReference type="InterPro" id="IPR027266">
    <property type="entry name" value="TrmE/GcvT-like"/>
</dbReference>
<name>A0A8J7TMG3_9BACT</name>
<evidence type="ECO:0000313" key="5">
    <source>
        <dbReference type="Proteomes" id="UP000664277"/>
    </source>
</evidence>
<dbReference type="PANTHER" id="PTHR22602">
    <property type="entry name" value="TRANSFERASE CAF17, MITOCHONDRIAL-RELATED"/>
    <property type="match status" value="1"/>
</dbReference>
<organism evidence="4 5">
    <name type="scientific">Candidatus Obscuribacter phosphatis</name>
    <dbReference type="NCBI Taxonomy" id="1906157"/>
    <lineage>
        <taxon>Bacteria</taxon>
        <taxon>Bacillati</taxon>
        <taxon>Candidatus Melainabacteria</taxon>
        <taxon>Candidatus Obscuribacterales</taxon>
        <taxon>Candidatus Obscuribacteraceae</taxon>
        <taxon>Candidatus Obscuribacter</taxon>
    </lineage>
</organism>
<proteinExistence type="predicted"/>
<dbReference type="InterPro" id="IPR019734">
    <property type="entry name" value="TPR_rpt"/>
</dbReference>
<keyword evidence="2" id="KW-0802">TPR repeat</keyword>
<comment type="caution">
    <text evidence="4">The sequence shown here is derived from an EMBL/GenBank/DDBJ whole genome shotgun (WGS) entry which is preliminary data.</text>
</comment>
<reference evidence="4" key="1">
    <citation type="submission" date="2021-02" db="EMBL/GenBank/DDBJ databases">
        <title>Genome-Resolved Metagenomics of a Microbial Community Performing Photosynthetic Biological Nutrient Removal.</title>
        <authorList>
            <person name="Mcdaniel E.A."/>
        </authorList>
    </citation>
    <scope>NUCLEOTIDE SEQUENCE</scope>
    <source>
        <strain evidence="4">UWPOB_OBS1</strain>
    </source>
</reference>
<dbReference type="SMART" id="SM00028">
    <property type="entry name" value="TPR"/>
    <property type="match status" value="3"/>
</dbReference>
<dbReference type="InterPro" id="IPR013977">
    <property type="entry name" value="GcvT_C"/>
</dbReference>
<dbReference type="SUPFAM" id="SSF101790">
    <property type="entry name" value="Aminomethyltransferase beta-barrel domain"/>
    <property type="match status" value="1"/>
</dbReference>
<dbReference type="Pfam" id="PF08669">
    <property type="entry name" value="GCV_T_C"/>
    <property type="match status" value="1"/>
</dbReference>
<dbReference type="Gene3D" id="3.30.1360.120">
    <property type="entry name" value="Probable tRNA modification gtpase trme, domain 1"/>
    <property type="match status" value="1"/>
</dbReference>
<dbReference type="Proteomes" id="UP000664277">
    <property type="component" value="Unassembled WGS sequence"/>
</dbReference>
<dbReference type="NCBIfam" id="TIGR03317">
    <property type="entry name" value="ygfZ_signature"/>
    <property type="match status" value="1"/>
</dbReference>
<dbReference type="SUPFAM" id="SSF103025">
    <property type="entry name" value="Folate-binding domain"/>
    <property type="match status" value="1"/>
</dbReference>
<dbReference type="Pfam" id="PF13424">
    <property type="entry name" value="TPR_12"/>
    <property type="match status" value="1"/>
</dbReference>
<feature type="repeat" description="TPR" evidence="2">
    <location>
        <begin position="483"/>
        <end position="516"/>
    </location>
</feature>
<accession>A0A8J7TMG3</accession>
<evidence type="ECO:0000313" key="4">
    <source>
        <dbReference type="EMBL" id="MBN8661689.1"/>
    </source>
</evidence>
<dbReference type="Gene3D" id="1.25.40.10">
    <property type="entry name" value="Tetratricopeptide repeat domain"/>
    <property type="match status" value="2"/>
</dbReference>
<dbReference type="EMBL" id="JAFLCK010000023">
    <property type="protein sequence ID" value="MBN8661689.1"/>
    <property type="molecule type" value="Genomic_DNA"/>
</dbReference>
<evidence type="ECO:0000259" key="3">
    <source>
        <dbReference type="Pfam" id="PF08669"/>
    </source>
</evidence>
<gene>
    <name evidence="4" type="ORF">J0M35_15085</name>
</gene>
<dbReference type="GO" id="GO:0016226">
    <property type="term" value="P:iron-sulfur cluster assembly"/>
    <property type="evidence" value="ECO:0007669"/>
    <property type="project" value="TreeGrafter"/>
</dbReference>
<dbReference type="PANTHER" id="PTHR22602:SF0">
    <property type="entry name" value="TRANSFERASE CAF17, MITOCHONDRIAL-RELATED"/>
    <property type="match status" value="1"/>
</dbReference>
<dbReference type="AlphaFoldDB" id="A0A8J7TMG3"/>
<dbReference type="InterPro" id="IPR017703">
    <property type="entry name" value="YgfZ/GCV_T_CS"/>
</dbReference>
<evidence type="ECO:0000256" key="2">
    <source>
        <dbReference type="PROSITE-ProRule" id="PRU00339"/>
    </source>
</evidence>
<dbReference type="SUPFAM" id="SSF48452">
    <property type="entry name" value="TPR-like"/>
    <property type="match status" value="1"/>
</dbReference>
<sequence>MQEQSKCAFPDGIKSNFDFGLLSLKGPDAKRFLQSQCTSDVNALASKQGQPSSLLDRKALIIAYFHLYCLSQEHYLLAAPKIQIEALKSHLDRFIFADKVEIVEEDFAACTLLSGETTALKVRNLTKNLGTNNKQELSLQDLIETDAGYILRLPMQSTDCFLFFSEEGGQSPALALPELDAEEIAARRVEAGYALLAVDYKDTLLVELSLASPAVSYTKGCFQGQEVLARVKAQGSPTRQLMGLVLDRAIDLAPMSEIRLAPGKESAGKESANKEIAGTIASQAYSPRLQKHLALAFLKRDLRVPGRKLEISTESGPVTGEVTTLPFIENKSDADLAKVLFDQALDLFTRQNDTEQAIERLEEALYLNPAYEDAFEALGVILSKHENTEGYIDKAISVMEKLVALNPDSIMAHANLSVFYLEKGDKEKAEEEKATSMSIRMREAAKLAMQEKKEKEDKEALIKESQERIKMFLQVLEIDTEDLFANQGLGNCYNILGEFEKAEEYLQKAIAIKPNHTQCYEDLAAALAGQGKIKEAVSAYQKGIEVAAQKGDMQPLKRMKEKLLALEAKSPV</sequence>
<feature type="domain" description="Aminomethyltransferase C-terminal" evidence="3">
    <location>
        <begin position="239"/>
        <end position="327"/>
    </location>
</feature>
<dbReference type="InterPro" id="IPR011990">
    <property type="entry name" value="TPR-like_helical_dom_sf"/>
</dbReference>
<evidence type="ECO:0000256" key="1">
    <source>
        <dbReference type="ARBA" id="ARBA00022946"/>
    </source>
</evidence>
<dbReference type="InterPro" id="IPR029043">
    <property type="entry name" value="GcvT/YgfZ_C"/>
</dbReference>
<protein>
    <submittedName>
        <fullName evidence="4">Tetratricopeptide repeat protein</fullName>
    </submittedName>
</protein>
<dbReference type="PROSITE" id="PS50005">
    <property type="entry name" value="TPR"/>
    <property type="match status" value="1"/>
</dbReference>